<dbReference type="PROSITE" id="PS51257">
    <property type="entry name" value="PROKAR_LIPOPROTEIN"/>
    <property type="match status" value="1"/>
</dbReference>
<proteinExistence type="predicted"/>
<evidence type="ECO:0000313" key="2">
    <source>
        <dbReference type="EMBL" id="RVU41500.1"/>
    </source>
</evidence>
<dbReference type="EMBL" id="SADD01000017">
    <property type="protein sequence ID" value="RVU41500.1"/>
    <property type="molecule type" value="Genomic_DNA"/>
</dbReference>
<comment type="caution">
    <text evidence="2">The sequence shown here is derived from an EMBL/GenBank/DDBJ whole genome shotgun (WGS) entry which is preliminary data.</text>
</comment>
<sequence>MPVFRVALLSALTFVACEPTDPDSNSPHQPATTPKAEPAKASKLTENKTPLTKAPATLRATPDTDLRIGDTVEVCWEAAGHQSCTLSILHASGEGDFGDVTARGCRQVVVEHTTLIELFCENSTHALLQLNASE</sequence>
<keyword evidence="3" id="KW-1185">Reference proteome</keyword>
<evidence type="ECO:0000313" key="3">
    <source>
        <dbReference type="Proteomes" id="UP000282926"/>
    </source>
</evidence>
<organism evidence="2 3">
    <name type="scientific">Lujinxingia sediminis</name>
    <dbReference type="NCBI Taxonomy" id="2480984"/>
    <lineage>
        <taxon>Bacteria</taxon>
        <taxon>Deltaproteobacteria</taxon>
        <taxon>Bradymonadales</taxon>
        <taxon>Lujinxingiaceae</taxon>
        <taxon>Lujinxingia</taxon>
    </lineage>
</organism>
<accession>A0ABY0CNH9</accession>
<feature type="compositionally biased region" description="Basic and acidic residues" evidence="1">
    <location>
        <begin position="37"/>
        <end position="46"/>
    </location>
</feature>
<protein>
    <submittedName>
        <fullName evidence="2">Uncharacterized protein</fullName>
    </submittedName>
</protein>
<reference evidence="2 3" key="1">
    <citation type="submission" date="2019-01" db="EMBL/GenBank/DDBJ databases">
        <title>Lujinxingia litoralis gen. nov., sp. nov. and Lujinxingia sediminis gen. nov., sp. nov., new members in the order Bradymonadales, isolated from coastal sediment.</title>
        <authorList>
            <person name="Li C.-M."/>
        </authorList>
    </citation>
    <scope>NUCLEOTIDE SEQUENCE [LARGE SCALE GENOMIC DNA]</scope>
    <source>
        <strain evidence="2 3">SEH01</strain>
    </source>
</reference>
<name>A0ABY0CNH9_9DELT</name>
<evidence type="ECO:0000256" key="1">
    <source>
        <dbReference type="SAM" id="MobiDB-lite"/>
    </source>
</evidence>
<dbReference type="RefSeq" id="WP_127781254.1">
    <property type="nucleotide sequence ID" value="NZ_SADD01000017.1"/>
</dbReference>
<gene>
    <name evidence="2" type="ORF">EA187_18690</name>
</gene>
<feature type="region of interest" description="Disordered" evidence="1">
    <location>
        <begin position="19"/>
        <end position="54"/>
    </location>
</feature>
<dbReference type="Proteomes" id="UP000282926">
    <property type="component" value="Unassembled WGS sequence"/>
</dbReference>